<dbReference type="EnsemblMetazoa" id="G8519.1">
    <property type="protein sequence ID" value="G8519.1:cds"/>
    <property type="gene ID" value="G8519"/>
</dbReference>
<evidence type="ECO:0000313" key="1">
    <source>
        <dbReference type="EnsemblMetazoa" id="G8519.1:cds"/>
    </source>
</evidence>
<accession>A0A8W8NZL9</accession>
<dbReference type="AlphaFoldDB" id="A0A8W8NZL9"/>
<proteinExistence type="predicted"/>
<sequence length="172" mass="19522">MESRSFSNAECEFDVLKENENESLWVTLEEMFRNGIRLMTAIKNGETITDSPEKNAIERIERYYQSKETNEKYLKKVFHMKDATETDITVVLTEHLLKALSPGQSCSVDSQSKDKRPCQCGCEKDATFGDTMIGNKSVWYGRIDVIFQSAEGDLADNLSNLNIQGITLAYVK</sequence>
<dbReference type="Proteomes" id="UP000005408">
    <property type="component" value="Unassembled WGS sequence"/>
</dbReference>
<protein>
    <submittedName>
        <fullName evidence="1">Uncharacterized protein</fullName>
    </submittedName>
</protein>
<keyword evidence="2" id="KW-1185">Reference proteome</keyword>
<organism evidence="1 2">
    <name type="scientific">Magallana gigas</name>
    <name type="common">Pacific oyster</name>
    <name type="synonym">Crassostrea gigas</name>
    <dbReference type="NCBI Taxonomy" id="29159"/>
    <lineage>
        <taxon>Eukaryota</taxon>
        <taxon>Metazoa</taxon>
        <taxon>Spiralia</taxon>
        <taxon>Lophotrochozoa</taxon>
        <taxon>Mollusca</taxon>
        <taxon>Bivalvia</taxon>
        <taxon>Autobranchia</taxon>
        <taxon>Pteriomorphia</taxon>
        <taxon>Ostreida</taxon>
        <taxon>Ostreoidea</taxon>
        <taxon>Ostreidae</taxon>
        <taxon>Magallana</taxon>
    </lineage>
</organism>
<reference evidence="1" key="1">
    <citation type="submission" date="2022-08" db="UniProtKB">
        <authorList>
            <consortium name="EnsemblMetazoa"/>
        </authorList>
    </citation>
    <scope>IDENTIFICATION</scope>
    <source>
        <strain evidence="1">05x7-T-G4-1.051#20</strain>
    </source>
</reference>
<name>A0A8W8NZL9_MAGGI</name>
<evidence type="ECO:0000313" key="2">
    <source>
        <dbReference type="Proteomes" id="UP000005408"/>
    </source>
</evidence>